<protein>
    <submittedName>
        <fullName evidence="1">DUF945 domain-containing protein</fullName>
    </submittedName>
</protein>
<evidence type="ECO:0000313" key="1">
    <source>
        <dbReference type="EMBL" id="TLM79237.1"/>
    </source>
</evidence>
<accession>A0ABY2ULE5</accession>
<dbReference type="Proteomes" id="UP000306791">
    <property type="component" value="Unassembled WGS sequence"/>
</dbReference>
<dbReference type="InterPro" id="IPR010352">
    <property type="entry name" value="DUF945"/>
</dbReference>
<organism evidence="1 2">
    <name type="scientific">Microbulbifer harenosus</name>
    <dbReference type="NCBI Taxonomy" id="2576840"/>
    <lineage>
        <taxon>Bacteria</taxon>
        <taxon>Pseudomonadati</taxon>
        <taxon>Pseudomonadota</taxon>
        <taxon>Gammaproteobacteria</taxon>
        <taxon>Cellvibrionales</taxon>
        <taxon>Microbulbiferaceae</taxon>
        <taxon>Microbulbifer</taxon>
    </lineage>
</organism>
<proteinExistence type="predicted"/>
<dbReference type="RefSeq" id="WP_138234409.1">
    <property type="nucleotide sequence ID" value="NZ_CP185860.1"/>
</dbReference>
<evidence type="ECO:0000313" key="2">
    <source>
        <dbReference type="Proteomes" id="UP000306791"/>
    </source>
</evidence>
<dbReference type="Pfam" id="PF06097">
    <property type="entry name" value="DUF945"/>
    <property type="match status" value="1"/>
</dbReference>
<sequence>MKALRYLLIAVSALLLLAALIAPRLIGPKVEEVLQQQLANQPNIELTGYQRGWFSAEALTLLKGKDGATEVFSEIKHGPLLFTSRGPRIGVLYAKTRLTGNELEPALRRQLEAYYGSLDDLGPGLKNSPILVETLVGANNRVTNTLRLQSIDRNEGDQQIQFEGASIRLVTDYRGQQQDSSFKLGEFVRMDGHREALYLQSGTGEFKLDPSGAGTLQLKLPLVRTNNDSGPLELRDVTLSYTGKLVARHTLNVQTELSLPEIQSSTPASSLTQRVNLPEISYDDLHHYLYSLLLSPSAQRSWPQVFARPLKLQQQLDIATANGPMQLQLDVDWKGTPKNHSVQNDKLFWLDNLNGTANISAAEQALMQSPLIAQASALKQYGFLQERDGQLNMLLQLERGNLQVNGQLLPADLFILAMTSGF</sequence>
<name>A0ABY2ULE5_9GAMM</name>
<gene>
    <name evidence="1" type="ORF">FDY93_03815</name>
</gene>
<reference evidence="1 2" key="1">
    <citation type="submission" date="2019-05" db="EMBL/GenBank/DDBJ databases">
        <title>Microbulbifer harenosus sp. nov., an alginate-degrading bacterium isolated from coastal sand.</title>
        <authorList>
            <person name="Huang H."/>
            <person name="Mo K."/>
            <person name="Bao S."/>
        </authorList>
    </citation>
    <scope>NUCLEOTIDE SEQUENCE [LARGE SCALE GENOMIC DNA]</scope>
    <source>
        <strain evidence="1 2">HB161719</strain>
    </source>
</reference>
<dbReference type="EMBL" id="VANI01000004">
    <property type="protein sequence ID" value="TLM79237.1"/>
    <property type="molecule type" value="Genomic_DNA"/>
</dbReference>
<comment type="caution">
    <text evidence="1">The sequence shown here is derived from an EMBL/GenBank/DDBJ whole genome shotgun (WGS) entry which is preliminary data.</text>
</comment>
<keyword evidence="2" id="KW-1185">Reference proteome</keyword>